<dbReference type="InterPro" id="IPR051425">
    <property type="entry name" value="Formin_Homology"/>
</dbReference>
<organism evidence="2 3">
    <name type="scientific">Esox lucius</name>
    <name type="common">Northern pike</name>
    <dbReference type="NCBI Taxonomy" id="8010"/>
    <lineage>
        <taxon>Eukaryota</taxon>
        <taxon>Metazoa</taxon>
        <taxon>Chordata</taxon>
        <taxon>Craniata</taxon>
        <taxon>Vertebrata</taxon>
        <taxon>Euteleostomi</taxon>
        <taxon>Actinopterygii</taxon>
        <taxon>Neopterygii</taxon>
        <taxon>Teleostei</taxon>
        <taxon>Protacanthopterygii</taxon>
        <taxon>Esociformes</taxon>
        <taxon>Esocidae</taxon>
        <taxon>Esox</taxon>
    </lineage>
</organism>
<dbReference type="Pfam" id="PF02181">
    <property type="entry name" value="FH2"/>
    <property type="match status" value="1"/>
</dbReference>
<dbReference type="InterPro" id="IPR042201">
    <property type="entry name" value="FH2_Formin_sf"/>
</dbReference>
<dbReference type="InterPro" id="IPR015425">
    <property type="entry name" value="FH2_Formin"/>
</dbReference>
<dbReference type="Gene3D" id="1.20.58.2220">
    <property type="entry name" value="Formin, FH2 domain"/>
    <property type="match status" value="1"/>
</dbReference>
<reference evidence="2" key="3">
    <citation type="submission" date="2025-08" db="UniProtKB">
        <authorList>
            <consortium name="Ensembl"/>
        </authorList>
    </citation>
    <scope>IDENTIFICATION</scope>
</reference>
<dbReference type="GeneID" id="105013672"/>
<dbReference type="PROSITE" id="PS51444">
    <property type="entry name" value="FH2"/>
    <property type="match status" value="1"/>
</dbReference>
<dbReference type="OMA" id="DKLCSEW"/>
<evidence type="ECO:0000313" key="3">
    <source>
        <dbReference type="Proteomes" id="UP000265140"/>
    </source>
</evidence>
<reference evidence="3" key="1">
    <citation type="journal article" date="2014" name="PLoS ONE">
        <title>The genome and linkage map of the northern pike (Esox lucius): conserved synteny revealed between the salmonid sister group and the Neoteleostei.</title>
        <authorList>
            <person name="Rondeau E.B."/>
            <person name="Minkley D.R."/>
            <person name="Leong J.S."/>
            <person name="Messmer A.M."/>
            <person name="Jantzen J.R."/>
            <person name="von Schalburg K.R."/>
            <person name="Lemon C."/>
            <person name="Bird N.H."/>
            <person name="Koop B.F."/>
        </authorList>
    </citation>
    <scope>NUCLEOTIDE SEQUENCE</scope>
</reference>
<reference evidence="2" key="4">
    <citation type="submission" date="2025-09" db="UniProtKB">
        <authorList>
            <consortium name="Ensembl"/>
        </authorList>
    </citation>
    <scope>IDENTIFICATION</scope>
</reference>
<keyword evidence="3" id="KW-1185">Reference proteome</keyword>
<feature type="domain" description="FH2" evidence="1">
    <location>
        <begin position="466"/>
        <end position="839"/>
    </location>
</feature>
<name>A0A3P8XID9_ESOLU</name>
<evidence type="ECO:0000259" key="1">
    <source>
        <dbReference type="PROSITE" id="PS51444"/>
    </source>
</evidence>
<dbReference type="STRING" id="8010.ENSELUP00000004346"/>
<protein>
    <recommendedName>
        <fullName evidence="1">FH2 domain-containing protein</fullName>
    </recommendedName>
</protein>
<sequence length="839" mass="94979">MMLPWVGARNENLLIEKKDSVVVPQLSNEMQLSIMMKVKSGELTVEEALNQARRDNLRQLTQSLASEEQQAFQYNFSVYKYNRCRWQKRILQIDFNTKMVCSIEKGIVKRQLHFLCIKSCQDGAGTKFSISFRGRHDYELEATSMEDKQKIMLLVNKIIYKNIYNNPVEGREETCDLPLPEPPNSLKEGLLFLQRGGLASFKWVKYEASLHPDQLTLLPSTQRAVGADGDNPSFLPVVIHLSDGDASVERLRSCDTFTLFTHKNEYQFRIPVTNNSKSTEAVQKERDAWVQAIDELCLDWKHRSQSEHFYEDPKAITIYDHIRYISEENNSTVLRRTDIVSSADHLLVGENTENTPTSPALTPCSPVKLQENVPISGPTLSSVFSSGFGPGPAMCPGPIPVLTPVPFPLKGPLPSVPVSSPDSVSTSSPVPLSPLSFPVAATVSVPIPSEIPVPPSIPMAPPLPFKLSSKCPTMRTKAFHWDEVSRDKIEKSFWSQRNPGEIQIDTSRLNEQFPVHDLGTFGGITEPSNNLHIMLTPKVAHNFNIFLKGFPVQPGELKDKLFLVNESEGGFSNEQITSLRRYIPTPGDVEMYQSCTRPVSELHIVDQYMMELCNIPYLSTRLDLLLTLRELPISMEDLQPLINQKIRMCTQLYGSKLFVSVLEHMLAIGNYLNENAGKGKARGFRLSTLTKLSQLRGSDRKFTLMHALVEQIMLHEPSLATFPQELAEFETVPGASIKGLSAEVDVLKNELQKVIQYRKTYKRRNQGDRHQRFSKDLKMAIEKYSTDLSLLTKRCEEMMKLYSDILVKFGEPKDQDSQELFGFVCQFINNFKKAHCEIR</sequence>
<dbReference type="Ensembl" id="ENSELUT00000012502.3">
    <property type="protein sequence ID" value="ENSELUP00000004346.1"/>
    <property type="gene ID" value="ENSELUG00000005512.3"/>
</dbReference>
<dbReference type="SMART" id="SM00498">
    <property type="entry name" value="FH2"/>
    <property type="match status" value="1"/>
</dbReference>
<dbReference type="RefSeq" id="XP_019907058.1">
    <property type="nucleotide sequence ID" value="XM_020051499.2"/>
</dbReference>
<dbReference type="SUPFAM" id="SSF101447">
    <property type="entry name" value="Formin homology 2 domain (FH2 domain)"/>
    <property type="match status" value="1"/>
</dbReference>
<dbReference type="OrthoDB" id="410721at2759"/>
<dbReference type="Bgee" id="ENSELUG00000005512">
    <property type="expression patterns" value="Expressed in pharyngeal gill and 1 other cell type or tissue"/>
</dbReference>
<dbReference type="AlphaFoldDB" id="A0A3P8XID9"/>
<dbReference type="GeneTree" id="ENSGT00940000165811"/>
<dbReference type="InParanoid" id="A0A3P8XID9"/>
<proteinExistence type="predicted"/>
<dbReference type="PANTHER" id="PTHR45725:SF10">
    <property type="entry name" value="FH2 DOMAIN-CONTAINING PROTEIN"/>
    <property type="match status" value="1"/>
</dbReference>
<dbReference type="PANTHER" id="PTHR45725">
    <property type="entry name" value="FORMIN HOMOLOGY 2 FAMILY MEMBER"/>
    <property type="match status" value="1"/>
</dbReference>
<reference evidence="2" key="2">
    <citation type="submission" date="2020-02" db="EMBL/GenBank/DDBJ databases">
        <title>Esox lucius (northern pike) genome, fEsoLuc1, primary haplotype.</title>
        <authorList>
            <person name="Myers G."/>
            <person name="Karagic N."/>
            <person name="Meyer A."/>
            <person name="Pippel M."/>
            <person name="Reichard M."/>
            <person name="Winkler S."/>
            <person name="Tracey A."/>
            <person name="Sims Y."/>
            <person name="Howe K."/>
            <person name="Rhie A."/>
            <person name="Formenti G."/>
            <person name="Durbin R."/>
            <person name="Fedrigo O."/>
            <person name="Jarvis E.D."/>
        </authorList>
    </citation>
    <scope>NUCLEOTIDE SEQUENCE [LARGE SCALE GENOMIC DNA]</scope>
</reference>
<evidence type="ECO:0000313" key="2">
    <source>
        <dbReference type="Ensembl" id="ENSELUP00000004346.1"/>
    </source>
</evidence>
<accession>A0A3P8XID9</accession>
<dbReference type="Proteomes" id="UP000265140">
    <property type="component" value="Chromosome 12"/>
</dbReference>